<dbReference type="AlphaFoldDB" id="A0A9R0J4A4"/>
<dbReference type="GeneID" id="110800006"/>
<dbReference type="PANTHER" id="PTHR33710:SF79">
    <property type="entry name" value="OS06G0205337 PROTEIN"/>
    <property type="match status" value="1"/>
</dbReference>
<dbReference type="Gene3D" id="3.60.10.10">
    <property type="entry name" value="Endonuclease/exonuclease/phosphatase"/>
    <property type="match status" value="1"/>
</dbReference>
<gene>
    <name evidence="2" type="primary">LOC110800006</name>
</gene>
<evidence type="ECO:0000313" key="1">
    <source>
        <dbReference type="Proteomes" id="UP000813463"/>
    </source>
</evidence>
<organism evidence="1 2">
    <name type="scientific">Spinacia oleracea</name>
    <name type="common">Spinach</name>
    <dbReference type="NCBI Taxonomy" id="3562"/>
    <lineage>
        <taxon>Eukaryota</taxon>
        <taxon>Viridiplantae</taxon>
        <taxon>Streptophyta</taxon>
        <taxon>Embryophyta</taxon>
        <taxon>Tracheophyta</taxon>
        <taxon>Spermatophyta</taxon>
        <taxon>Magnoliopsida</taxon>
        <taxon>eudicotyledons</taxon>
        <taxon>Gunneridae</taxon>
        <taxon>Pentapetalae</taxon>
        <taxon>Caryophyllales</taxon>
        <taxon>Chenopodiaceae</taxon>
        <taxon>Chenopodioideae</taxon>
        <taxon>Anserineae</taxon>
        <taxon>Spinacia</taxon>
    </lineage>
</organism>
<dbReference type="InterPro" id="IPR036691">
    <property type="entry name" value="Endo/exonu/phosph_ase_sf"/>
</dbReference>
<protein>
    <recommendedName>
        <fullName evidence="3">Endonuclease/exonuclease/phosphatase domain-containing protein</fullName>
    </recommendedName>
</protein>
<dbReference type="KEGG" id="soe:110800006"/>
<dbReference type="PANTHER" id="PTHR33710">
    <property type="entry name" value="BNAC02G09200D PROTEIN"/>
    <property type="match status" value="1"/>
</dbReference>
<dbReference type="SUPFAM" id="SSF56219">
    <property type="entry name" value="DNase I-like"/>
    <property type="match status" value="1"/>
</dbReference>
<reference evidence="2" key="2">
    <citation type="submission" date="2025-08" db="UniProtKB">
        <authorList>
            <consortium name="RefSeq"/>
        </authorList>
    </citation>
    <scope>IDENTIFICATION</scope>
    <source>
        <tissue evidence="2">Leaf</tissue>
    </source>
</reference>
<evidence type="ECO:0000313" key="2">
    <source>
        <dbReference type="RefSeq" id="XP_021860991.2"/>
    </source>
</evidence>
<sequence length="390" mass="44328">MLPVHIVTQKLSAFQFAGSCGCDAQGLSGGLFLGWFPDVHLVPLLVSSNFVFCKYSKNVNEISHVLFLYGAPHVSNRGRVWEEISVILADYPRVVLVGDFNQVEFLDDKMGGSTHIPQRNQFMQWRLDHELQSIPFSGPSFTWTNGHHDNSVSFERLDKAYASSSWLLDFPDAGVTHQPILFSDHAAIILRYEPSSGSVTRPYRVDSWCLQAKEVVAHIILLWQQHCLGSLMFSLSSKLSALRRFLLSWCVSHRRAWGINWRELTTAVSAASYSVMPGISASLFISSRDEHVSRAQATFMYWKQRSKVRWDVMGDSPSKLFFLSVQARKRRNRITGLCNDSNQWVDSPPALRSLILDYYSDLYQTHGPASTSLDFDWDQLQLPHLLPDQI</sequence>
<evidence type="ECO:0008006" key="3">
    <source>
        <dbReference type="Google" id="ProtNLM"/>
    </source>
</evidence>
<keyword evidence="1" id="KW-1185">Reference proteome</keyword>
<proteinExistence type="predicted"/>
<dbReference type="RefSeq" id="XP_021860991.2">
    <property type="nucleotide sequence ID" value="XM_022005299.2"/>
</dbReference>
<dbReference type="Proteomes" id="UP000813463">
    <property type="component" value="Chromosome 4"/>
</dbReference>
<reference evidence="1" key="1">
    <citation type="journal article" date="2021" name="Nat. Commun.">
        <title>Genomic analyses provide insights into spinach domestication and the genetic basis of agronomic traits.</title>
        <authorList>
            <person name="Cai X."/>
            <person name="Sun X."/>
            <person name="Xu C."/>
            <person name="Sun H."/>
            <person name="Wang X."/>
            <person name="Ge C."/>
            <person name="Zhang Z."/>
            <person name="Wang Q."/>
            <person name="Fei Z."/>
            <person name="Jiao C."/>
            <person name="Wang Q."/>
        </authorList>
    </citation>
    <scope>NUCLEOTIDE SEQUENCE [LARGE SCALE GENOMIC DNA]</scope>
    <source>
        <strain evidence="1">cv. Varoflay</strain>
    </source>
</reference>
<accession>A0A9R0J4A4</accession>
<name>A0A9R0J4A4_SPIOL</name>